<gene>
    <name evidence="7" type="ORF">FWK35_00033192</name>
</gene>
<dbReference type="Pfam" id="PF05485">
    <property type="entry name" value="THAP"/>
    <property type="match status" value="1"/>
</dbReference>
<dbReference type="EMBL" id="VUJU01011418">
    <property type="protein sequence ID" value="KAF0711063.1"/>
    <property type="molecule type" value="Genomic_DNA"/>
</dbReference>
<evidence type="ECO:0000256" key="4">
    <source>
        <dbReference type="ARBA" id="ARBA00023125"/>
    </source>
</evidence>
<keyword evidence="4 5" id="KW-0238">DNA-binding</keyword>
<comment type="caution">
    <text evidence="7">The sequence shown here is derived from an EMBL/GenBank/DDBJ whole genome shotgun (WGS) entry which is preliminary data.</text>
</comment>
<dbReference type="PANTHER" id="PTHR31751:SF42">
    <property type="entry name" value="PROTEIN CBG10204"/>
    <property type="match status" value="1"/>
</dbReference>
<evidence type="ECO:0000256" key="2">
    <source>
        <dbReference type="ARBA" id="ARBA00022771"/>
    </source>
</evidence>
<evidence type="ECO:0000256" key="5">
    <source>
        <dbReference type="PROSITE-ProRule" id="PRU00309"/>
    </source>
</evidence>
<accession>A0A6G0VVB6</accession>
<feature type="domain" description="THAP-type" evidence="6">
    <location>
        <begin position="1"/>
        <end position="85"/>
    </location>
</feature>
<evidence type="ECO:0000256" key="3">
    <source>
        <dbReference type="ARBA" id="ARBA00022833"/>
    </source>
</evidence>
<proteinExistence type="predicted"/>
<dbReference type="OrthoDB" id="6616463at2759"/>
<dbReference type="InterPro" id="IPR006612">
    <property type="entry name" value="THAP_Znf"/>
</dbReference>
<keyword evidence="3" id="KW-0862">Zinc</keyword>
<sequence>MPMCSVFGRNERNGHRFPNREKSPKIFAIWTDFCKRKSFRPGQNARICNEHFLESDLDESSVIKKKIMPNSQEPFLKNNAVPSINVDKLVRNKKKPRTSMTSTSVIQTNYNIAEPNILLDIIENNVSENKKCEIGIQCELGNETIKNNDDRNLYDGDTVMNILGETPFELLNYSFESGVLENEDNEQNESNCSFDENECFIVYWSCLSELFKNCRSCKYPIIKHKFICKSASLSVFTTCEMGHTLNWSSQSQYGKLPVVNFAWYKKQNEILENIRNSSDVTWLAGDGQFDSPGFCAKFVTYSIMDLNTGYIIDFSIIQKGMVKGDLEKSACNYVLNELIENKKISNHLFLTDRHVGISLIKKFKTVDANKYPEVIEWKKSIINHMWYSAQTCNGNSKVLITKFTSILHHIKNEHQWQTEEGTMTCEHEEIPENIRRKKNGFTDNQNHKRFLNDLQHASNYVHTGKLESYHNLRLKYVPKRIHFPYNGMVLRSKLAIMDHNANINKEQIGDKAQFSKATGSWVLKNKYAKSTNIWKYDIMEKVEKFCTNKNTNDINSIPKPPHEIVVPDCIAQIPKPPIEELKKNKFSRFSHVPT</sequence>
<organism evidence="7 8">
    <name type="scientific">Aphis craccivora</name>
    <name type="common">Cowpea aphid</name>
    <dbReference type="NCBI Taxonomy" id="307492"/>
    <lineage>
        <taxon>Eukaryota</taxon>
        <taxon>Metazoa</taxon>
        <taxon>Ecdysozoa</taxon>
        <taxon>Arthropoda</taxon>
        <taxon>Hexapoda</taxon>
        <taxon>Insecta</taxon>
        <taxon>Pterygota</taxon>
        <taxon>Neoptera</taxon>
        <taxon>Paraneoptera</taxon>
        <taxon>Hemiptera</taxon>
        <taxon>Sternorrhyncha</taxon>
        <taxon>Aphidomorpha</taxon>
        <taxon>Aphidoidea</taxon>
        <taxon>Aphididae</taxon>
        <taxon>Aphidini</taxon>
        <taxon>Aphis</taxon>
        <taxon>Aphis</taxon>
    </lineage>
</organism>
<evidence type="ECO:0000313" key="8">
    <source>
        <dbReference type="Proteomes" id="UP000478052"/>
    </source>
</evidence>
<dbReference type="GO" id="GO:0008270">
    <property type="term" value="F:zinc ion binding"/>
    <property type="evidence" value="ECO:0007669"/>
    <property type="project" value="UniProtKB-KW"/>
</dbReference>
<dbReference type="PROSITE" id="PS50950">
    <property type="entry name" value="ZF_THAP"/>
    <property type="match status" value="1"/>
</dbReference>
<dbReference type="AlphaFoldDB" id="A0A6G0VVB6"/>
<protein>
    <submittedName>
        <fullName evidence="7">THAP domain-containing protein 2</fullName>
    </submittedName>
</protein>
<keyword evidence="2 5" id="KW-0863">Zinc-finger</keyword>
<dbReference type="SMART" id="SM00980">
    <property type="entry name" value="THAP"/>
    <property type="match status" value="1"/>
</dbReference>
<keyword evidence="8" id="KW-1185">Reference proteome</keyword>
<evidence type="ECO:0000259" key="6">
    <source>
        <dbReference type="PROSITE" id="PS50950"/>
    </source>
</evidence>
<dbReference type="SUPFAM" id="SSF57716">
    <property type="entry name" value="Glucocorticoid receptor-like (DNA-binding domain)"/>
    <property type="match status" value="1"/>
</dbReference>
<name>A0A6G0VVB6_APHCR</name>
<evidence type="ECO:0000313" key="7">
    <source>
        <dbReference type="EMBL" id="KAF0711063.1"/>
    </source>
</evidence>
<dbReference type="Proteomes" id="UP000478052">
    <property type="component" value="Unassembled WGS sequence"/>
</dbReference>
<reference evidence="7 8" key="1">
    <citation type="submission" date="2019-08" db="EMBL/GenBank/DDBJ databases">
        <title>Whole genome of Aphis craccivora.</title>
        <authorList>
            <person name="Voronova N.V."/>
            <person name="Shulinski R.S."/>
            <person name="Bandarenka Y.V."/>
            <person name="Zhorov D.G."/>
            <person name="Warner D."/>
        </authorList>
    </citation>
    <scope>NUCLEOTIDE SEQUENCE [LARGE SCALE GENOMIC DNA]</scope>
    <source>
        <strain evidence="7">180601</strain>
        <tissue evidence="7">Whole Body</tissue>
    </source>
</reference>
<evidence type="ECO:0000256" key="1">
    <source>
        <dbReference type="ARBA" id="ARBA00022723"/>
    </source>
</evidence>
<dbReference type="GO" id="GO:0003677">
    <property type="term" value="F:DNA binding"/>
    <property type="evidence" value="ECO:0007669"/>
    <property type="project" value="UniProtKB-UniRule"/>
</dbReference>
<dbReference type="PANTHER" id="PTHR31751">
    <property type="entry name" value="SI:CH211-108C17.2-RELATED-RELATED"/>
    <property type="match status" value="1"/>
</dbReference>
<keyword evidence="1" id="KW-0479">Metal-binding</keyword>